<dbReference type="RefSeq" id="WP_061863440.1">
    <property type="nucleotide sequence ID" value="NZ_KQ970820.1"/>
</dbReference>
<name>A0A139RE54_9STRE</name>
<feature type="domain" description="DUF4274" evidence="1">
    <location>
        <begin position="30"/>
        <end position="104"/>
    </location>
</feature>
<evidence type="ECO:0000259" key="1">
    <source>
        <dbReference type="Pfam" id="PF14096"/>
    </source>
</evidence>
<dbReference type="AlphaFoldDB" id="A0A139RE54"/>
<comment type="caution">
    <text evidence="2">The sequence shown here is derived from an EMBL/GenBank/DDBJ whole genome shotgun (WGS) entry which is preliminary data.</text>
</comment>
<proteinExistence type="predicted"/>
<accession>A0A139RE54</accession>
<evidence type="ECO:0000313" key="3">
    <source>
        <dbReference type="Proteomes" id="UP000072578"/>
    </source>
</evidence>
<reference evidence="2 3" key="1">
    <citation type="submission" date="2016-01" db="EMBL/GenBank/DDBJ databases">
        <title>Highly variable Streptococcus oralis are common among viridans streptococci isolated from primates.</title>
        <authorList>
            <person name="Denapaite D."/>
            <person name="Rieger M."/>
            <person name="Koendgen S."/>
            <person name="Brueckner R."/>
            <person name="Ochigava I."/>
            <person name="Kappeler P."/>
            <person name="Maetz-Rensing K."/>
            <person name="Leendertz F."/>
            <person name="Hakenbeck R."/>
        </authorList>
    </citation>
    <scope>NUCLEOTIDE SEQUENCE [LARGE SCALE GENOMIC DNA]</scope>
    <source>
        <strain evidence="2 3">DD18</strain>
    </source>
</reference>
<organism evidence="2 3">
    <name type="scientific">Streptococcus infantis</name>
    <dbReference type="NCBI Taxonomy" id="68892"/>
    <lineage>
        <taxon>Bacteria</taxon>
        <taxon>Bacillati</taxon>
        <taxon>Bacillota</taxon>
        <taxon>Bacilli</taxon>
        <taxon>Lactobacillales</taxon>
        <taxon>Streptococcaceae</taxon>
        <taxon>Streptococcus</taxon>
    </lineage>
</organism>
<dbReference type="InterPro" id="IPR025369">
    <property type="entry name" value="DUF4274"/>
</dbReference>
<dbReference type="EMBL" id="LQZF01000130">
    <property type="protein sequence ID" value="KXU13042.1"/>
    <property type="molecule type" value="Genomic_DNA"/>
</dbReference>
<sequence>MNAEQLKKLSDILYSENKSEVVKLVQSINSEDELFVLLDNYNWDNGFEVPEAIITHTNCTLSVALLAFYRADGLRYLFEGEDAIANSLSKSWETFIKEIYDKILKEHYPIGNISYYPEITNIQKFKLKKLHPNLSSFILDGVSGKNLHILL</sequence>
<evidence type="ECO:0000313" key="2">
    <source>
        <dbReference type="EMBL" id="KXU13042.1"/>
    </source>
</evidence>
<gene>
    <name evidence="2" type="ORF">SINDD18_01106</name>
</gene>
<dbReference type="Proteomes" id="UP000072578">
    <property type="component" value="Unassembled WGS sequence"/>
</dbReference>
<dbReference type="PATRIC" id="fig|68892.8.peg.1237"/>
<dbReference type="Pfam" id="PF14096">
    <property type="entry name" value="DUF4274"/>
    <property type="match status" value="1"/>
</dbReference>
<protein>
    <recommendedName>
        <fullName evidence="1">DUF4274 domain-containing protein</fullName>
    </recommendedName>
</protein>